<protein>
    <submittedName>
        <fullName evidence="3">DUF4142 domain-containing protein</fullName>
    </submittedName>
</protein>
<dbReference type="InterPro" id="IPR012347">
    <property type="entry name" value="Ferritin-like"/>
</dbReference>
<evidence type="ECO:0000259" key="2">
    <source>
        <dbReference type="Pfam" id="PF13628"/>
    </source>
</evidence>
<dbReference type="AlphaFoldDB" id="A0A385SQR5"/>
<keyword evidence="4" id="KW-1185">Reference proteome</keyword>
<dbReference type="PANTHER" id="PTHR38593:SF1">
    <property type="entry name" value="BLR2558 PROTEIN"/>
    <property type="match status" value="1"/>
</dbReference>
<keyword evidence="1" id="KW-1133">Transmembrane helix</keyword>
<name>A0A385SQR5_9BACT</name>
<dbReference type="KEGG" id="chk:D4L85_20905"/>
<dbReference type="InterPro" id="IPR025419">
    <property type="entry name" value="DUF4142"/>
</dbReference>
<keyword evidence="1" id="KW-0472">Membrane</keyword>
<dbReference type="EMBL" id="CP032382">
    <property type="protein sequence ID" value="AYB32886.1"/>
    <property type="molecule type" value="Genomic_DNA"/>
</dbReference>
<dbReference type="Proteomes" id="UP000266183">
    <property type="component" value="Chromosome"/>
</dbReference>
<gene>
    <name evidence="3" type="ORF">D4L85_20905</name>
</gene>
<dbReference type="Pfam" id="PF13628">
    <property type="entry name" value="DUF4142"/>
    <property type="match status" value="1"/>
</dbReference>
<feature type="domain" description="DUF4142" evidence="2">
    <location>
        <begin position="109"/>
        <end position="241"/>
    </location>
</feature>
<accession>A0A385SQR5</accession>
<proteinExistence type="predicted"/>
<evidence type="ECO:0000313" key="4">
    <source>
        <dbReference type="Proteomes" id="UP000266183"/>
    </source>
</evidence>
<evidence type="ECO:0000256" key="1">
    <source>
        <dbReference type="SAM" id="Phobius"/>
    </source>
</evidence>
<keyword evidence="1" id="KW-0812">Transmembrane</keyword>
<dbReference type="Gene3D" id="1.20.1260.10">
    <property type="match status" value="1"/>
</dbReference>
<organism evidence="3 4">
    <name type="scientific">Chryseolinea soli</name>
    <dbReference type="NCBI Taxonomy" id="2321403"/>
    <lineage>
        <taxon>Bacteria</taxon>
        <taxon>Pseudomonadati</taxon>
        <taxon>Bacteroidota</taxon>
        <taxon>Cytophagia</taxon>
        <taxon>Cytophagales</taxon>
        <taxon>Fulvivirgaceae</taxon>
        <taxon>Chryseolinea</taxon>
    </lineage>
</organism>
<evidence type="ECO:0000313" key="3">
    <source>
        <dbReference type="EMBL" id="AYB32886.1"/>
    </source>
</evidence>
<reference evidence="4" key="1">
    <citation type="submission" date="2018-09" db="EMBL/GenBank/DDBJ databases">
        <title>Chryseolinea sp. KIS68-18 isolated from soil.</title>
        <authorList>
            <person name="Weon H.-Y."/>
            <person name="Kwon S.-W."/>
            <person name="Lee S.A."/>
        </authorList>
    </citation>
    <scope>NUCLEOTIDE SEQUENCE [LARGE SCALE GENOMIC DNA]</scope>
    <source>
        <strain evidence="4">KIS68-18</strain>
    </source>
</reference>
<dbReference type="PANTHER" id="PTHR38593">
    <property type="entry name" value="BLR2558 PROTEIN"/>
    <property type="match status" value="1"/>
</dbReference>
<feature type="transmembrane region" description="Helical" evidence="1">
    <location>
        <begin position="27"/>
        <end position="45"/>
    </location>
</feature>
<sequence>MGIKKWHVLYIHQGETKNTSSCNVMKNFLLFLNLLILAGLAYIFSGAEDMTPPQQTPSQETSPSADIVIVREASLEKPAPVHVVPQAQEVTMSDLLADLDDTPIDQVVETFLIKTAESRIMDFEEGKTAQQKSAVDAIKDYGSLMVRDQSKMLTDLRALAAAKHITLPDTPDENQQKALADLQGEEGNSFDKKFIKMMIIDHKRDVKKFKKAAQSHDLEVRAFALKYLPVVEAHLEDVQKLRK</sequence>